<name>A0A812SZU3_9DINO</name>
<dbReference type="Gene3D" id="2.170.270.10">
    <property type="entry name" value="SET domain"/>
    <property type="match status" value="1"/>
</dbReference>
<sequence>MELLSLVLGMCGDATDTEARALARQRGRADRKLFERIVRHNHYEVEAAPRDGESQEDFPECGLWPLAAVVNHSLHPNVTRSFLGHQVFLRLVRDVAAGEELVDNYLDPRLPHEERVAFLGSVHGVDDEGPDEFDADEEQFASIQERLHAAKCSVEAEVFPEAERALESATQLCRTSGVLDPAFTDVFWALADLAARSGNAMTRQDRLNDALRYATAREPHSTVSCQLAVCRAHAMAEARSQGSATVQELRQAESAARRHFRGVYGPDAGIFEHLNPELVDSLRSLLPPAAPDRGPGVKHQIYERIARRHCMGLHWVLTSENCQEISPDLYMSVKVFAAFSIAFNVFVYLNTAGPSRKSNLRVEFPAGGAKLRLTAAC</sequence>
<gene>
    <name evidence="1" type="primary">SMYD3</name>
    <name evidence="1" type="ORF">SNAT2548_LOCUS28530</name>
</gene>
<evidence type="ECO:0000313" key="2">
    <source>
        <dbReference type="Proteomes" id="UP000604046"/>
    </source>
</evidence>
<dbReference type="SUPFAM" id="SSF82199">
    <property type="entry name" value="SET domain"/>
    <property type="match status" value="1"/>
</dbReference>
<reference evidence="1" key="1">
    <citation type="submission" date="2021-02" db="EMBL/GenBank/DDBJ databases">
        <authorList>
            <person name="Dougan E. K."/>
            <person name="Rhodes N."/>
            <person name="Thang M."/>
            <person name="Chan C."/>
        </authorList>
    </citation>
    <scope>NUCLEOTIDE SEQUENCE</scope>
</reference>
<dbReference type="PANTHER" id="PTHR47643">
    <property type="entry name" value="TPR DOMAIN PROTEIN (AFU_ORTHOLOGUE AFUA_5G12710)"/>
    <property type="match status" value="1"/>
</dbReference>
<dbReference type="InterPro" id="IPR053209">
    <property type="entry name" value="Gramillin-biosynth_MTr"/>
</dbReference>
<dbReference type="InterPro" id="IPR046341">
    <property type="entry name" value="SET_dom_sf"/>
</dbReference>
<proteinExistence type="predicted"/>
<keyword evidence="2" id="KW-1185">Reference proteome</keyword>
<comment type="caution">
    <text evidence="1">The sequence shown here is derived from an EMBL/GenBank/DDBJ whole genome shotgun (WGS) entry which is preliminary data.</text>
</comment>
<dbReference type="OrthoDB" id="433828at2759"/>
<accession>A0A812SZU3</accession>
<protein>
    <submittedName>
        <fullName evidence="1">SMYD3 protein</fullName>
    </submittedName>
</protein>
<dbReference type="PANTHER" id="PTHR47643:SF2">
    <property type="entry name" value="TPR DOMAIN PROTEIN (AFU_ORTHOLOGUE AFUA_5G12710)"/>
    <property type="match status" value="1"/>
</dbReference>
<dbReference type="EMBL" id="CAJNDS010002520">
    <property type="protein sequence ID" value="CAE7509470.1"/>
    <property type="molecule type" value="Genomic_DNA"/>
</dbReference>
<dbReference type="Proteomes" id="UP000604046">
    <property type="component" value="Unassembled WGS sequence"/>
</dbReference>
<dbReference type="AlphaFoldDB" id="A0A812SZU3"/>
<evidence type="ECO:0000313" key="1">
    <source>
        <dbReference type="EMBL" id="CAE7509470.1"/>
    </source>
</evidence>
<organism evidence="1 2">
    <name type="scientific">Symbiodinium natans</name>
    <dbReference type="NCBI Taxonomy" id="878477"/>
    <lineage>
        <taxon>Eukaryota</taxon>
        <taxon>Sar</taxon>
        <taxon>Alveolata</taxon>
        <taxon>Dinophyceae</taxon>
        <taxon>Suessiales</taxon>
        <taxon>Symbiodiniaceae</taxon>
        <taxon>Symbiodinium</taxon>
    </lineage>
</organism>